<dbReference type="InterPro" id="IPR029070">
    <property type="entry name" value="Chitinase_insertion_sf"/>
</dbReference>
<dbReference type="Proteomes" id="UP000494165">
    <property type="component" value="Unassembled WGS sequence"/>
</dbReference>
<evidence type="ECO:0000259" key="1">
    <source>
        <dbReference type="PROSITE" id="PS51910"/>
    </source>
</evidence>
<evidence type="ECO:0000313" key="2">
    <source>
        <dbReference type="EMBL" id="CAB3360170.1"/>
    </source>
</evidence>
<evidence type="ECO:0000313" key="3">
    <source>
        <dbReference type="Proteomes" id="UP000494165"/>
    </source>
</evidence>
<gene>
    <name evidence="2" type="ORF">CLODIP_2_CD07830</name>
</gene>
<dbReference type="GO" id="GO:0006032">
    <property type="term" value="P:chitin catabolic process"/>
    <property type="evidence" value="ECO:0007669"/>
    <property type="project" value="TreeGrafter"/>
</dbReference>
<feature type="domain" description="GH18" evidence="1">
    <location>
        <begin position="120"/>
        <end position="500"/>
    </location>
</feature>
<accession>A0A8S1BWY9</accession>
<dbReference type="EMBL" id="CADEPI010000002">
    <property type="protein sequence ID" value="CAB3360170.1"/>
    <property type="molecule type" value="Genomic_DNA"/>
</dbReference>
<keyword evidence="3" id="KW-1185">Reference proteome</keyword>
<dbReference type="SUPFAM" id="SSF51445">
    <property type="entry name" value="(Trans)glycosidases"/>
    <property type="match status" value="1"/>
</dbReference>
<proteinExistence type="predicted"/>
<protein>
    <recommendedName>
        <fullName evidence="1">GH18 domain-containing protein</fullName>
    </recommendedName>
</protein>
<dbReference type="InterPro" id="IPR017853">
    <property type="entry name" value="GH"/>
</dbReference>
<dbReference type="PANTHER" id="PTHR11177">
    <property type="entry name" value="CHITINASE"/>
    <property type="match status" value="1"/>
</dbReference>
<dbReference type="PROSITE" id="PS51910">
    <property type="entry name" value="GH18_2"/>
    <property type="match status" value="1"/>
</dbReference>
<dbReference type="GO" id="GO:0005975">
    <property type="term" value="P:carbohydrate metabolic process"/>
    <property type="evidence" value="ECO:0007669"/>
    <property type="project" value="InterPro"/>
</dbReference>
<dbReference type="GO" id="GO:0004568">
    <property type="term" value="F:chitinase activity"/>
    <property type="evidence" value="ECO:0007669"/>
    <property type="project" value="TreeGrafter"/>
</dbReference>
<name>A0A8S1BWY9_9INSE</name>
<sequence>MTTSLERSEAMLHFYFLWQTRLIVLNVSANMLYPWRLISPQFIILISLHIIAFAGNNSLRELKKNNFDAFATVNSLMSTCIGQCLGLFEKTDSCGFDRATGQPIGGYCMSDFFRPTGIDRRVICVYEKNDIVRGLSLDLLIESKLCTTILVLVTIRFDSKVPTNIRMVIVDEDMHMDAQKISSKPTVKLHYKLGTGMSMNDSMNPIDFSRTFDMTIRRGRWVDAMVSLSQKPEGQYYSGLYIRWLYPGCPNDDCKVGPASDEHMLVKALNELSSAWKSKSPNKVWELAMETSAKADNIYMGLGIELLGRVLHYFLILTYEWSMPVMTTIPPKTFFQTPYDKIDLAIDGYLKKAKRDNKRFFLGINPTLIRYALSDSVMTAKYGKGKLASDEYYVNSSASRYIAFSDACALISNASNNYTVVVPKAEELNKTSYAKSDTTFISFDETNDIIDKVRKIFDKYNNRIGGIWMKNISHDDFTGKICGCGPFPSLRAGNEGLFGGGCTMKKCFTKK</sequence>
<organism evidence="2 3">
    <name type="scientific">Cloeon dipterum</name>
    <dbReference type="NCBI Taxonomy" id="197152"/>
    <lineage>
        <taxon>Eukaryota</taxon>
        <taxon>Metazoa</taxon>
        <taxon>Ecdysozoa</taxon>
        <taxon>Arthropoda</taxon>
        <taxon>Hexapoda</taxon>
        <taxon>Insecta</taxon>
        <taxon>Pterygota</taxon>
        <taxon>Palaeoptera</taxon>
        <taxon>Ephemeroptera</taxon>
        <taxon>Pisciforma</taxon>
        <taxon>Baetidae</taxon>
        <taxon>Cloeon</taxon>
    </lineage>
</organism>
<dbReference type="PANTHER" id="PTHR11177:SF317">
    <property type="entry name" value="CHITINASE 12-RELATED"/>
    <property type="match status" value="1"/>
</dbReference>
<dbReference type="InterPro" id="IPR050314">
    <property type="entry name" value="Glycosyl_Hydrlase_18"/>
</dbReference>
<reference evidence="2 3" key="1">
    <citation type="submission" date="2020-04" db="EMBL/GenBank/DDBJ databases">
        <authorList>
            <person name="Alioto T."/>
            <person name="Alioto T."/>
            <person name="Gomez Garrido J."/>
        </authorList>
    </citation>
    <scope>NUCLEOTIDE SEQUENCE [LARGE SCALE GENOMIC DNA]</scope>
</reference>
<dbReference type="Gene3D" id="3.20.20.80">
    <property type="entry name" value="Glycosidases"/>
    <property type="match status" value="1"/>
</dbReference>
<dbReference type="Gene3D" id="3.10.50.10">
    <property type="match status" value="1"/>
</dbReference>
<dbReference type="GO" id="GO:0005576">
    <property type="term" value="C:extracellular region"/>
    <property type="evidence" value="ECO:0007669"/>
    <property type="project" value="TreeGrafter"/>
</dbReference>
<comment type="caution">
    <text evidence="2">The sequence shown here is derived from an EMBL/GenBank/DDBJ whole genome shotgun (WGS) entry which is preliminary data.</text>
</comment>
<dbReference type="GO" id="GO:0008061">
    <property type="term" value="F:chitin binding"/>
    <property type="evidence" value="ECO:0007669"/>
    <property type="project" value="TreeGrafter"/>
</dbReference>
<dbReference type="AlphaFoldDB" id="A0A8S1BWY9"/>
<dbReference type="Pfam" id="PF00704">
    <property type="entry name" value="Glyco_hydro_18"/>
    <property type="match status" value="1"/>
</dbReference>
<dbReference type="InterPro" id="IPR001223">
    <property type="entry name" value="Glyco_hydro18_cat"/>
</dbReference>